<reference evidence="6 7" key="1">
    <citation type="submission" date="2024-10" db="EMBL/GenBank/DDBJ databases">
        <authorList>
            <person name="Kim D."/>
        </authorList>
    </citation>
    <scope>NUCLEOTIDE SEQUENCE [LARGE SCALE GENOMIC DNA]</scope>
    <source>
        <strain evidence="6">BH-2024</strain>
    </source>
</reference>
<keyword evidence="7" id="KW-1185">Reference proteome</keyword>
<dbReference type="SUPFAM" id="SSF57850">
    <property type="entry name" value="RING/U-box"/>
    <property type="match status" value="1"/>
</dbReference>
<protein>
    <recommendedName>
        <fullName evidence="5">RING-type domain-containing protein</fullName>
    </recommendedName>
</protein>
<evidence type="ECO:0000256" key="1">
    <source>
        <dbReference type="ARBA" id="ARBA00022723"/>
    </source>
</evidence>
<evidence type="ECO:0000256" key="3">
    <source>
        <dbReference type="ARBA" id="ARBA00022833"/>
    </source>
</evidence>
<keyword evidence="2 4" id="KW-0863">Zinc-finger</keyword>
<evidence type="ECO:0000256" key="2">
    <source>
        <dbReference type="ARBA" id="ARBA00022771"/>
    </source>
</evidence>
<keyword evidence="1" id="KW-0479">Metal-binding</keyword>
<dbReference type="EMBL" id="JBICBT010000208">
    <property type="protein sequence ID" value="KAL3120524.1"/>
    <property type="molecule type" value="Genomic_DNA"/>
</dbReference>
<dbReference type="GO" id="GO:0008270">
    <property type="term" value="F:zinc ion binding"/>
    <property type="evidence" value="ECO:0007669"/>
    <property type="project" value="UniProtKB-KW"/>
</dbReference>
<evidence type="ECO:0000259" key="5">
    <source>
        <dbReference type="PROSITE" id="PS50089"/>
    </source>
</evidence>
<dbReference type="InterPro" id="IPR001841">
    <property type="entry name" value="Znf_RING"/>
</dbReference>
<dbReference type="PANTHER" id="PTHR45798">
    <property type="entry name" value="RING-H2 FINGER PROTEIN ATL61-RELATED-RELATED"/>
    <property type="match status" value="1"/>
</dbReference>
<gene>
    <name evidence="6" type="ORF">niasHT_009349</name>
</gene>
<evidence type="ECO:0000313" key="6">
    <source>
        <dbReference type="EMBL" id="KAL3120524.1"/>
    </source>
</evidence>
<dbReference type="InterPro" id="IPR013083">
    <property type="entry name" value="Znf_RING/FYVE/PHD"/>
</dbReference>
<proteinExistence type="predicted"/>
<dbReference type="PROSITE" id="PS50089">
    <property type="entry name" value="ZF_RING_2"/>
    <property type="match status" value="1"/>
</dbReference>
<dbReference type="Gene3D" id="3.30.40.10">
    <property type="entry name" value="Zinc/RING finger domain, C3HC4 (zinc finger)"/>
    <property type="match status" value="1"/>
</dbReference>
<comment type="caution">
    <text evidence="6">The sequence shown here is derived from an EMBL/GenBank/DDBJ whole genome shotgun (WGS) entry which is preliminary data.</text>
</comment>
<organism evidence="6 7">
    <name type="scientific">Heterodera trifolii</name>
    <dbReference type="NCBI Taxonomy" id="157864"/>
    <lineage>
        <taxon>Eukaryota</taxon>
        <taxon>Metazoa</taxon>
        <taxon>Ecdysozoa</taxon>
        <taxon>Nematoda</taxon>
        <taxon>Chromadorea</taxon>
        <taxon>Rhabditida</taxon>
        <taxon>Tylenchina</taxon>
        <taxon>Tylenchomorpha</taxon>
        <taxon>Tylenchoidea</taxon>
        <taxon>Heteroderidae</taxon>
        <taxon>Heteroderinae</taxon>
        <taxon>Heterodera</taxon>
    </lineage>
</organism>
<keyword evidence="3" id="KW-0862">Zinc</keyword>
<evidence type="ECO:0000313" key="7">
    <source>
        <dbReference type="Proteomes" id="UP001620626"/>
    </source>
</evidence>
<dbReference type="InterPro" id="IPR052788">
    <property type="entry name" value="RING-type_E3_ligase_ATL"/>
</dbReference>
<dbReference type="SMART" id="SM00184">
    <property type="entry name" value="RING"/>
    <property type="match status" value="1"/>
</dbReference>
<evidence type="ECO:0000256" key="4">
    <source>
        <dbReference type="PROSITE-ProRule" id="PRU00175"/>
    </source>
</evidence>
<dbReference type="Pfam" id="PF13639">
    <property type="entry name" value="zf-RING_2"/>
    <property type="match status" value="1"/>
</dbReference>
<accession>A0ABD2LZ93</accession>
<dbReference type="PANTHER" id="PTHR45798:SF97">
    <property type="entry name" value="ALCOHOL-SENSITIVE RING FINGER PROTEIN 1"/>
    <property type="match status" value="1"/>
</dbReference>
<name>A0ABD2LZ93_9BILA</name>
<dbReference type="Proteomes" id="UP001620626">
    <property type="component" value="Unassembled WGS sequence"/>
</dbReference>
<sequence>MNFHDPLTRLLRSIPTITVNSSSSSEFEHCVICLNEFIDGTKVKQLRECNHKFHVDCIKRWIFFEYNRCPLCGHQIFATPTTDRF</sequence>
<feature type="domain" description="RING-type" evidence="5">
    <location>
        <begin position="30"/>
        <end position="72"/>
    </location>
</feature>
<dbReference type="AlphaFoldDB" id="A0ABD2LZ93"/>